<name>C6TLP1_SOYBN</name>
<proteinExistence type="evidence at transcript level"/>
<reference evidence="1" key="1">
    <citation type="submission" date="2009-08" db="EMBL/GenBank/DDBJ databases">
        <authorList>
            <person name="Cheung F."/>
            <person name="Xiao Y."/>
            <person name="Chan A."/>
            <person name="Moskal W."/>
            <person name="Town C.D."/>
        </authorList>
    </citation>
    <scope>NUCLEOTIDE SEQUENCE</scope>
</reference>
<sequence>MPPFIGTISSNQNQVSVPLPKQHLMQEQQSGHFLPTSSGNSYRPINCMDDGLIFDNDFSLHELTVNAISNDIDDLFM</sequence>
<dbReference type="AlphaFoldDB" id="C6TLP1"/>
<dbReference type="ExpressionAtlas" id="C6TLP1">
    <property type="expression patterns" value="baseline and differential"/>
</dbReference>
<accession>C6TLP1</accession>
<evidence type="ECO:0000313" key="1">
    <source>
        <dbReference type="EMBL" id="ACU23833.1"/>
    </source>
</evidence>
<dbReference type="EMBL" id="BT098630">
    <property type="protein sequence ID" value="ACU23833.1"/>
    <property type="molecule type" value="mRNA"/>
</dbReference>
<organism evidence="1">
    <name type="scientific">Glycine max</name>
    <name type="common">Soybean</name>
    <name type="synonym">Glycine hispida</name>
    <dbReference type="NCBI Taxonomy" id="3847"/>
    <lineage>
        <taxon>Eukaryota</taxon>
        <taxon>Viridiplantae</taxon>
        <taxon>Streptophyta</taxon>
        <taxon>Embryophyta</taxon>
        <taxon>Tracheophyta</taxon>
        <taxon>Spermatophyta</taxon>
        <taxon>Magnoliopsida</taxon>
        <taxon>eudicotyledons</taxon>
        <taxon>Gunneridae</taxon>
        <taxon>Pentapetalae</taxon>
        <taxon>rosids</taxon>
        <taxon>fabids</taxon>
        <taxon>Fabales</taxon>
        <taxon>Fabaceae</taxon>
        <taxon>Papilionoideae</taxon>
        <taxon>50 kb inversion clade</taxon>
        <taxon>NPAAA clade</taxon>
        <taxon>indigoferoid/millettioid clade</taxon>
        <taxon>Phaseoleae</taxon>
        <taxon>Glycine</taxon>
        <taxon>Glycine subgen. Soja</taxon>
    </lineage>
</organism>
<protein>
    <submittedName>
        <fullName evidence="1">Uncharacterized protein</fullName>
    </submittedName>
</protein>